<evidence type="ECO:0000256" key="4">
    <source>
        <dbReference type="ARBA" id="ARBA00023163"/>
    </source>
</evidence>
<comment type="similarity">
    <text evidence="1">Belongs to the LysR transcriptional regulatory family.</text>
</comment>
<evidence type="ECO:0000313" key="6">
    <source>
        <dbReference type="EMBL" id="CEK29022.1"/>
    </source>
</evidence>
<dbReference type="InterPro" id="IPR036388">
    <property type="entry name" value="WH-like_DNA-bd_sf"/>
</dbReference>
<dbReference type="SUPFAM" id="SSF46785">
    <property type="entry name" value="Winged helix' DNA-binding domain"/>
    <property type="match status" value="1"/>
</dbReference>
<dbReference type="EMBL" id="LN681231">
    <property type="protein sequence ID" value="CEK29022.1"/>
    <property type="molecule type" value="Genomic_DNA"/>
</dbReference>
<dbReference type="Pfam" id="PF00126">
    <property type="entry name" value="HTH_1"/>
    <property type="match status" value="1"/>
</dbReference>
<evidence type="ECO:0000256" key="3">
    <source>
        <dbReference type="ARBA" id="ARBA00023125"/>
    </source>
</evidence>
<keyword evidence="3" id="KW-0238">DNA-binding</keyword>
<evidence type="ECO:0000256" key="1">
    <source>
        <dbReference type="ARBA" id="ARBA00009437"/>
    </source>
</evidence>
<accession>A0A0A5FIN1</accession>
<name>A0A0A5FIN1_YERRU</name>
<proteinExistence type="inferred from homology"/>
<dbReference type="GO" id="GO:0003700">
    <property type="term" value="F:DNA-binding transcription factor activity"/>
    <property type="evidence" value="ECO:0007669"/>
    <property type="project" value="InterPro"/>
</dbReference>
<keyword evidence="4" id="KW-0804">Transcription</keyword>
<dbReference type="OrthoDB" id="5289754at2"/>
<protein>
    <recommendedName>
        <fullName evidence="5">HTH lysR-type domain-containing protein</fullName>
    </recommendedName>
</protein>
<dbReference type="PROSITE" id="PS50931">
    <property type="entry name" value="HTH_LYSR"/>
    <property type="match status" value="1"/>
</dbReference>
<dbReference type="InterPro" id="IPR000847">
    <property type="entry name" value="LysR_HTH_N"/>
</dbReference>
<dbReference type="GO" id="GO:0000976">
    <property type="term" value="F:transcription cis-regulatory region binding"/>
    <property type="evidence" value="ECO:0007669"/>
    <property type="project" value="TreeGrafter"/>
</dbReference>
<organism evidence="6">
    <name type="scientific">Yersinia ruckeri</name>
    <dbReference type="NCBI Taxonomy" id="29486"/>
    <lineage>
        <taxon>Bacteria</taxon>
        <taxon>Pseudomonadati</taxon>
        <taxon>Pseudomonadota</taxon>
        <taxon>Gammaproteobacteria</taxon>
        <taxon>Enterobacterales</taxon>
        <taxon>Yersiniaceae</taxon>
        <taxon>Yersinia</taxon>
    </lineage>
</organism>
<dbReference type="AlphaFoldDB" id="A0A0A5FIN1"/>
<dbReference type="Gene3D" id="1.10.10.10">
    <property type="entry name" value="Winged helix-like DNA-binding domain superfamily/Winged helix DNA-binding domain"/>
    <property type="match status" value="1"/>
</dbReference>
<dbReference type="RefSeq" id="WP_038245114.1">
    <property type="nucleotide sequence ID" value="NZ_CABIHR010000044.1"/>
</dbReference>
<dbReference type="PANTHER" id="PTHR30126">
    <property type="entry name" value="HTH-TYPE TRANSCRIPTIONAL REGULATOR"/>
    <property type="match status" value="1"/>
</dbReference>
<gene>
    <name evidence="6" type="ORF">CSF007_16500</name>
</gene>
<dbReference type="PANTHER" id="PTHR30126:SF40">
    <property type="entry name" value="HTH-TYPE TRANSCRIPTIONAL REGULATOR GLTR"/>
    <property type="match status" value="1"/>
</dbReference>
<sequence>MFLSKQLNLFIAMAEEKSYKKAAERLYLTVPPVFKMLKEIEEWAECKLFENLNGRLLMTREGQELYNTLFPIYRELHNVKVKKTYKTYKTKVISLTSNSPDSDIVTDLSLHLLKDNITFVNIKNEKERLLGSDIHVSTTKKKHDDNITEFTLEESMRIWFSNNKNINLSNVFLAQDHRFYGSTFYHSILNNLQEIGYKENGIIIDNIKVRKDMVSRGIAASIDSCSWGKDIKNIFSSEMAVKKKTFIYVRNNILEDVIISLNSFVLSREQ</sequence>
<reference evidence="6" key="1">
    <citation type="journal article" date="2015" name="Genome Announc.">
        <title>Complete Genome Sequence of Yersinia ruckeri Strain CSF007-82, Etiologic Agent of Red Mouth Disease in Salmonid Fish.</title>
        <authorList>
            <person name="Nelson M.C."/>
            <person name="LaPatra S.E."/>
            <person name="Welch T.J."/>
            <person name="Graf J."/>
        </authorList>
    </citation>
    <scope>NUCLEOTIDE SEQUENCE</scope>
    <source>
        <strain evidence="6">CSF007-82</strain>
    </source>
</reference>
<feature type="domain" description="HTH lysR-type" evidence="5">
    <location>
        <begin position="2"/>
        <end position="59"/>
    </location>
</feature>
<keyword evidence="2" id="KW-0805">Transcription regulation</keyword>
<dbReference type="InterPro" id="IPR036390">
    <property type="entry name" value="WH_DNA-bd_sf"/>
</dbReference>
<evidence type="ECO:0000256" key="2">
    <source>
        <dbReference type="ARBA" id="ARBA00023015"/>
    </source>
</evidence>
<evidence type="ECO:0000259" key="5">
    <source>
        <dbReference type="PROSITE" id="PS50931"/>
    </source>
</evidence>
<dbReference type="GeneID" id="66880890"/>